<keyword evidence="1" id="KW-0479">Metal-binding</keyword>
<organism evidence="7 8">
    <name type="scientific">Cercophora samala</name>
    <dbReference type="NCBI Taxonomy" id="330535"/>
    <lineage>
        <taxon>Eukaryota</taxon>
        <taxon>Fungi</taxon>
        <taxon>Dikarya</taxon>
        <taxon>Ascomycota</taxon>
        <taxon>Pezizomycotina</taxon>
        <taxon>Sordariomycetes</taxon>
        <taxon>Sordariomycetidae</taxon>
        <taxon>Sordariales</taxon>
        <taxon>Lasiosphaeriaceae</taxon>
        <taxon>Cercophora</taxon>
    </lineage>
</organism>
<feature type="compositionally biased region" description="Acidic residues" evidence="5">
    <location>
        <begin position="153"/>
        <end position="163"/>
    </location>
</feature>
<evidence type="ECO:0000313" key="8">
    <source>
        <dbReference type="Proteomes" id="UP001174997"/>
    </source>
</evidence>
<feature type="region of interest" description="Disordered" evidence="5">
    <location>
        <begin position="1"/>
        <end position="165"/>
    </location>
</feature>
<keyword evidence="8" id="KW-1185">Reference proteome</keyword>
<evidence type="ECO:0000256" key="4">
    <source>
        <dbReference type="PROSITE-ProRule" id="PRU01343"/>
    </source>
</evidence>
<feature type="domain" description="GRF-type" evidence="6">
    <location>
        <begin position="319"/>
        <end position="358"/>
    </location>
</feature>
<feature type="compositionally biased region" description="Low complexity" evidence="5">
    <location>
        <begin position="52"/>
        <end position="62"/>
    </location>
</feature>
<protein>
    <recommendedName>
        <fullName evidence="6">GRF-type domain-containing protein</fullName>
    </recommendedName>
</protein>
<dbReference type="Pfam" id="PF23549">
    <property type="entry name" value="Zn_ribbon_GRF_2"/>
    <property type="match status" value="1"/>
</dbReference>
<evidence type="ECO:0000259" key="6">
    <source>
        <dbReference type="PROSITE" id="PS51999"/>
    </source>
</evidence>
<sequence length="361" mass="39832">MVSQARKTQASESAETNDRAFPPTPTTTPPSSKVKHETAVHDAPPGQTAVAPRTPSSTRSPPLSQPAAQTTTQGRKRQPMEQNLGILTPPSTQESIKFESTSPQPICQLPETDNHSRASCSTSSDSSTSSSTPSAAHIEPDSPLSESDHDLSDSDFDLSDLQDDQSNQLLPPAEIIPEHEPTPWPCSHRTTCPTVASCLDKWPWWPGAMAFLKSPKGREWCMTKYGEPLFERIGERIIPVPPTENHRLEFTSLKDIWRRPPVSLPTHGPACCGKPSKLRWVQKGNPNNNAGRPYYKCRTGVCWVMWGDVVGVWDGNPKCWCGTPSRETTVGVKKKNAGKKFWTCVENKCTFKKFEEDSVTA</sequence>
<keyword evidence="3" id="KW-0862">Zinc</keyword>
<evidence type="ECO:0000256" key="2">
    <source>
        <dbReference type="ARBA" id="ARBA00022771"/>
    </source>
</evidence>
<comment type="caution">
    <text evidence="7">The sequence shown here is derived from an EMBL/GenBank/DDBJ whole genome shotgun (WGS) entry which is preliminary data.</text>
</comment>
<feature type="compositionally biased region" description="Polar residues" evidence="5">
    <location>
        <begin position="89"/>
        <end position="105"/>
    </location>
</feature>
<evidence type="ECO:0000256" key="3">
    <source>
        <dbReference type="ARBA" id="ARBA00022833"/>
    </source>
</evidence>
<dbReference type="InterPro" id="IPR010666">
    <property type="entry name" value="Znf_GRF"/>
</dbReference>
<dbReference type="InterPro" id="IPR056444">
    <property type="entry name" value="Zn_ribbon_GRF_2"/>
</dbReference>
<dbReference type="AlphaFoldDB" id="A0AA39ZDQ2"/>
<evidence type="ECO:0000313" key="7">
    <source>
        <dbReference type="EMBL" id="KAK0669068.1"/>
    </source>
</evidence>
<accession>A0AA39ZDQ2</accession>
<gene>
    <name evidence="7" type="ORF">QBC41DRAFT_320541</name>
</gene>
<dbReference type="PROSITE" id="PS51999">
    <property type="entry name" value="ZF_GRF"/>
    <property type="match status" value="1"/>
</dbReference>
<keyword evidence="2 4" id="KW-0863">Zinc-finger</keyword>
<reference evidence="7" key="1">
    <citation type="submission" date="2023-06" db="EMBL/GenBank/DDBJ databases">
        <title>Genome-scale phylogeny and comparative genomics of the fungal order Sordariales.</title>
        <authorList>
            <consortium name="Lawrence Berkeley National Laboratory"/>
            <person name="Hensen N."/>
            <person name="Bonometti L."/>
            <person name="Westerberg I."/>
            <person name="Brannstrom I.O."/>
            <person name="Guillou S."/>
            <person name="Cros-Aarteil S."/>
            <person name="Calhoun S."/>
            <person name="Haridas S."/>
            <person name="Kuo A."/>
            <person name="Mondo S."/>
            <person name="Pangilinan J."/>
            <person name="Riley R."/>
            <person name="Labutti K."/>
            <person name="Andreopoulos B."/>
            <person name="Lipzen A."/>
            <person name="Chen C."/>
            <person name="Yanf M."/>
            <person name="Daum C."/>
            <person name="Ng V."/>
            <person name="Clum A."/>
            <person name="Steindorff A."/>
            <person name="Ohm R."/>
            <person name="Martin F."/>
            <person name="Silar P."/>
            <person name="Natvig D."/>
            <person name="Lalanne C."/>
            <person name="Gautier V."/>
            <person name="Ament-Velasquez S.L."/>
            <person name="Kruys A."/>
            <person name="Hutchinson M.I."/>
            <person name="Powell A.J."/>
            <person name="Barry K."/>
            <person name="Miller A.N."/>
            <person name="Grigoriev I.V."/>
            <person name="Debuchy R."/>
            <person name="Gladieux P."/>
            <person name="Thoren M.H."/>
            <person name="Johannesson H."/>
        </authorList>
    </citation>
    <scope>NUCLEOTIDE SEQUENCE</scope>
    <source>
        <strain evidence="7">CBS 307.81</strain>
    </source>
</reference>
<feature type="compositionally biased region" description="Low complexity" evidence="5">
    <location>
        <begin position="117"/>
        <end position="145"/>
    </location>
</feature>
<feature type="compositionally biased region" description="Polar residues" evidence="5">
    <location>
        <begin position="1"/>
        <end position="14"/>
    </location>
</feature>
<dbReference type="Proteomes" id="UP001174997">
    <property type="component" value="Unassembled WGS sequence"/>
</dbReference>
<evidence type="ECO:0000256" key="5">
    <source>
        <dbReference type="SAM" id="MobiDB-lite"/>
    </source>
</evidence>
<name>A0AA39ZDQ2_9PEZI</name>
<evidence type="ECO:0000256" key="1">
    <source>
        <dbReference type="ARBA" id="ARBA00022723"/>
    </source>
</evidence>
<proteinExistence type="predicted"/>
<dbReference type="EMBL" id="JAULSY010000047">
    <property type="protein sequence ID" value="KAK0669068.1"/>
    <property type="molecule type" value="Genomic_DNA"/>
</dbReference>
<dbReference type="GO" id="GO:0008270">
    <property type="term" value="F:zinc ion binding"/>
    <property type="evidence" value="ECO:0007669"/>
    <property type="project" value="UniProtKB-KW"/>
</dbReference>